<dbReference type="RefSeq" id="WP_129575557.1">
    <property type="nucleotide sequence ID" value="NZ_CP012672.1"/>
</dbReference>
<proteinExistence type="predicted"/>
<name>A0A4P2QQP4_SORCE</name>
<sequence length="963" mass="100525">MKLRAAVIAPASVLALAGCAEDPEPVAVEALSQSGQSAFVCLAVDRPDPSAPGVVRSLPITDCGDRTAKSPSDFGVDAASGGKATLPHLYALVTQTSRGEIAVIDMTTESSPILDQDTGMPGASFLPVGAQPVDIIATPGGTASFVAVAEPGRAGIFALPSSKVVPRTGCPVPSLTAWPACSLPSPPGEVLLASDPPDPDGKLRASCSGAYDVEPASPEEAEAGGDACGSGSGDLSQEGLGRQKLVVSMPELGGFAVIDAQTLLQDERYQDGGFAPCEVERWVPLEVSLPVAPPSPAPDEASDGPAACVQPETPARPAQAVATPRPAGLALAGDRLFIGDLDAPVIHVVHLPTPCAPAELPPLLPASTLDPERVVTTRRIAVSQALPPDFRRYLYAVDAGDGSVMVFDVSDGASSRSPLARPHPEWNPFQPPDRIRLTAPVRDLAIVHRDAPAILPASGVAPEGLRCDPDPDLRQCDVNVASCDLETLYRTSPNRDSGAGPLKLRGSFAYLALTNGQVAVVDVDDLDAACRGPEQPSARAGCAGASPGGEPLKTSGEVSCNVVLPHALRSEDYVVTNDATGVLEPGVQGLPILYDRSGAVVPLSADSPKMRATLPSEAADAPALALAVGTQRAAIESADTGESALDERGLVLRSGQPQNALAMNLEDPRVHLVNEAWTVTYEGTLPGFARTFVHFDEEAAVRSGDARFCRRGVQSRASAREQLLAAGVPEGEADAQAAELADFVQITSELPGEDAGYWDEVDPAVCSFESCNAKYGSVITSRPGLRVAEAYEDRLALESRDPAVDEVAFAACCFPGEVQLDVRPARQWVVRSNAAGFLHHVIADPETGRCRDSCDARLARLNGRVAHTPVDGRVTDGAPGAFVNPMFRFAITGGVPEQDMQFRFTTQGAFNPLFVDLVRNQVELQPQAIRPVPATGEIAVTDGSFQGLILLGGNGAEVVRRFH</sequence>
<dbReference type="Proteomes" id="UP000295497">
    <property type="component" value="Chromosome"/>
</dbReference>
<dbReference type="PROSITE" id="PS51257">
    <property type="entry name" value="PROKAR_LIPOPROTEIN"/>
    <property type="match status" value="1"/>
</dbReference>
<dbReference type="SUPFAM" id="SSF75011">
    <property type="entry name" value="3-carboxy-cis,cis-mucoante lactonizing enzyme"/>
    <property type="match status" value="1"/>
</dbReference>
<evidence type="ECO:0000313" key="4">
    <source>
        <dbReference type="Proteomes" id="UP000295497"/>
    </source>
</evidence>
<reference evidence="3 4" key="1">
    <citation type="submission" date="2015-09" db="EMBL/GenBank/DDBJ databases">
        <title>Sorangium comparison.</title>
        <authorList>
            <person name="Zaburannyi N."/>
            <person name="Bunk B."/>
            <person name="Overmann J."/>
            <person name="Mueller R."/>
        </authorList>
    </citation>
    <scope>NUCLEOTIDE SEQUENCE [LARGE SCALE GENOMIC DNA]</scope>
    <source>
        <strain evidence="3 4">So ce836</strain>
    </source>
</reference>
<protein>
    <recommendedName>
        <fullName evidence="5">Secreted protein</fullName>
    </recommendedName>
</protein>
<evidence type="ECO:0008006" key="5">
    <source>
        <dbReference type="Google" id="ProtNLM"/>
    </source>
</evidence>
<accession>A0A4P2QQP4</accession>
<evidence type="ECO:0000313" key="3">
    <source>
        <dbReference type="EMBL" id="AUX31843.1"/>
    </source>
</evidence>
<feature type="signal peptide" evidence="2">
    <location>
        <begin position="1"/>
        <end position="20"/>
    </location>
</feature>
<dbReference type="EMBL" id="CP012672">
    <property type="protein sequence ID" value="AUX31843.1"/>
    <property type="molecule type" value="Genomic_DNA"/>
</dbReference>
<organism evidence="3 4">
    <name type="scientific">Sorangium cellulosum</name>
    <name type="common">Polyangium cellulosum</name>
    <dbReference type="NCBI Taxonomy" id="56"/>
    <lineage>
        <taxon>Bacteria</taxon>
        <taxon>Pseudomonadati</taxon>
        <taxon>Myxococcota</taxon>
        <taxon>Polyangia</taxon>
        <taxon>Polyangiales</taxon>
        <taxon>Polyangiaceae</taxon>
        <taxon>Sorangium</taxon>
    </lineage>
</organism>
<evidence type="ECO:0000256" key="1">
    <source>
        <dbReference type="SAM" id="MobiDB-lite"/>
    </source>
</evidence>
<keyword evidence="2" id="KW-0732">Signal</keyword>
<feature type="chain" id="PRO_5020310817" description="Secreted protein" evidence="2">
    <location>
        <begin position="21"/>
        <end position="963"/>
    </location>
</feature>
<gene>
    <name evidence="3" type="ORF">SOCE836_039760</name>
</gene>
<evidence type="ECO:0000256" key="2">
    <source>
        <dbReference type="SAM" id="SignalP"/>
    </source>
</evidence>
<dbReference type="AlphaFoldDB" id="A0A4P2QQP4"/>
<feature type="region of interest" description="Disordered" evidence="1">
    <location>
        <begin position="190"/>
        <end position="236"/>
    </location>
</feature>